<feature type="transmembrane region" description="Helical" evidence="1">
    <location>
        <begin position="12"/>
        <end position="31"/>
    </location>
</feature>
<evidence type="ECO:0000313" key="2">
    <source>
        <dbReference type="EMBL" id="HIS31671.1"/>
    </source>
</evidence>
<dbReference type="EMBL" id="DVIQ01000050">
    <property type="protein sequence ID" value="HIS31671.1"/>
    <property type="molecule type" value="Genomic_DNA"/>
</dbReference>
<reference evidence="2" key="2">
    <citation type="journal article" date="2021" name="PeerJ">
        <title>Extensive microbial diversity within the chicken gut microbiome revealed by metagenomics and culture.</title>
        <authorList>
            <person name="Gilroy R."/>
            <person name="Ravi A."/>
            <person name="Getino M."/>
            <person name="Pursley I."/>
            <person name="Horton D.L."/>
            <person name="Alikhan N.F."/>
            <person name="Baker D."/>
            <person name="Gharbi K."/>
            <person name="Hall N."/>
            <person name="Watson M."/>
            <person name="Adriaenssens E.M."/>
            <person name="Foster-Nyarko E."/>
            <person name="Jarju S."/>
            <person name="Secka A."/>
            <person name="Antonio M."/>
            <person name="Oren A."/>
            <person name="Chaudhuri R.R."/>
            <person name="La Ragione R."/>
            <person name="Hildebrand F."/>
            <person name="Pallen M.J."/>
        </authorList>
    </citation>
    <scope>NUCLEOTIDE SEQUENCE</scope>
    <source>
        <strain evidence="2">CHK190-19873</strain>
    </source>
</reference>
<reference evidence="2" key="1">
    <citation type="submission" date="2020-10" db="EMBL/GenBank/DDBJ databases">
        <authorList>
            <person name="Gilroy R."/>
        </authorList>
    </citation>
    <scope>NUCLEOTIDE SEQUENCE</scope>
    <source>
        <strain evidence="2">CHK190-19873</strain>
    </source>
</reference>
<feature type="transmembrane region" description="Helical" evidence="1">
    <location>
        <begin position="113"/>
        <end position="135"/>
    </location>
</feature>
<name>A0A9D1EU29_9FIRM</name>
<organism evidence="2 3">
    <name type="scientific">Candidatus Limivivens intestinipullorum</name>
    <dbReference type="NCBI Taxonomy" id="2840858"/>
    <lineage>
        <taxon>Bacteria</taxon>
        <taxon>Bacillati</taxon>
        <taxon>Bacillota</taxon>
        <taxon>Clostridia</taxon>
        <taxon>Lachnospirales</taxon>
        <taxon>Lachnospiraceae</taxon>
        <taxon>Lachnospiraceae incertae sedis</taxon>
        <taxon>Candidatus Limivivens</taxon>
    </lineage>
</organism>
<keyword evidence="1" id="KW-1133">Transmembrane helix</keyword>
<keyword evidence="1" id="KW-0472">Membrane</keyword>
<accession>A0A9D1EU29</accession>
<gene>
    <name evidence="2" type="ORF">IAB44_09035</name>
</gene>
<dbReference type="InterPro" id="IPR021560">
    <property type="entry name" value="DUF3021"/>
</dbReference>
<dbReference type="Proteomes" id="UP000823935">
    <property type="component" value="Unassembled WGS sequence"/>
</dbReference>
<proteinExistence type="predicted"/>
<evidence type="ECO:0000256" key="1">
    <source>
        <dbReference type="SAM" id="Phobius"/>
    </source>
</evidence>
<sequence length="155" mass="17064">MKKKVILRGMLGAPLGMALGYLITIILSVISAEGGYSPCNPELTAAMGSEINAVLLQAFLSALLGMGFGASSVIWEMEDWSLVKQTGLYFLIISVIMLPIAYVSYWMEHTLRGILGYFGIFLCVFAAVWIGQYAAAKRNVKKMNESLREMQGERK</sequence>
<keyword evidence="1" id="KW-0812">Transmembrane</keyword>
<dbReference type="Pfam" id="PF11457">
    <property type="entry name" value="DUF3021"/>
    <property type="match status" value="1"/>
</dbReference>
<comment type="caution">
    <text evidence="2">The sequence shown here is derived from an EMBL/GenBank/DDBJ whole genome shotgun (WGS) entry which is preliminary data.</text>
</comment>
<dbReference type="AlphaFoldDB" id="A0A9D1EU29"/>
<evidence type="ECO:0000313" key="3">
    <source>
        <dbReference type="Proteomes" id="UP000823935"/>
    </source>
</evidence>
<feature type="transmembrane region" description="Helical" evidence="1">
    <location>
        <begin position="87"/>
        <end position="107"/>
    </location>
</feature>
<protein>
    <submittedName>
        <fullName evidence="2">DUF3021 domain-containing protein</fullName>
    </submittedName>
</protein>
<feature type="transmembrane region" description="Helical" evidence="1">
    <location>
        <begin position="51"/>
        <end position="75"/>
    </location>
</feature>